<dbReference type="OrthoDB" id="5597648at2759"/>
<evidence type="ECO:0000256" key="1">
    <source>
        <dbReference type="SAM" id="MobiDB-lite"/>
    </source>
</evidence>
<sequence length="613" mass="66199">MDKQSTHLPPTLSDTDSDDDSFQSFEDAQVTFSESADVAADSNIPLPPSAIAKANPDTPSVDSSQQATSAITTPSAPASHPSTEGKREASSPTSPARDSDSLTSLEPQRSATEDLKETPTTASPTPEAGTTSTGSGWGGWATWLPPAENLYTHAQKLTESMKGVSIDELYAKIDPDYEKYKSTTGEGTTPSTSLAKSATTSTHVGTLPSSSSPDAAEPSVAALLDQQLETETQTKESNPERTLDTPVALASEAGDKLLTTLDATFDFASNFLGNAVFGGYRTIEQANLGEKLQRLRANSEARQKLEESLAVGNTAVQSGLAALENLGRSTVAAINEQRKPTVAPAPKSYDDNSQVDSAKPNLNTWQGCFVNYKGLMYANELNARRKDKQELLTPLLAHTSGLHAKCQPILDELDSLLDIGKLLDGADLPEHSLFVMDSEDSVESMEMSEECTEYAEQTNDFINEVSQGANSVNQPKAIENHYREGTKALAEYAVVACRLVLEECDALDKQIEQFHKEPTNPHFTTSMVQELTNAVRSTLVDLLRESQWIYKVYADPLKELAERGDVGIKNDITVTQLALEDGLGQTIIQIQESVALPLTLLKLYLVYIMSVAE</sequence>
<reference evidence="2" key="1">
    <citation type="submission" date="2022-07" db="EMBL/GenBank/DDBJ databases">
        <title>Phylogenomic reconstructions and comparative analyses of Kickxellomycotina fungi.</title>
        <authorList>
            <person name="Reynolds N.K."/>
            <person name="Stajich J.E."/>
            <person name="Barry K."/>
            <person name="Grigoriev I.V."/>
            <person name="Crous P."/>
            <person name="Smith M.E."/>
        </authorList>
    </citation>
    <scope>NUCLEOTIDE SEQUENCE</scope>
    <source>
        <strain evidence="2">RSA 1196</strain>
    </source>
</reference>
<feature type="region of interest" description="Disordered" evidence="1">
    <location>
        <begin position="1"/>
        <end position="144"/>
    </location>
</feature>
<accession>A0A9W8ATM6</accession>
<evidence type="ECO:0000313" key="2">
    <source>
        <dbReference type="EMBL" id="KAJ1960899.1"/>
    </source>
</evidence>
<dbReference type="EMBL" id="JANBPY010001243">
    <property type="protein sequence ID" value="KAJ1960899.1"/>
    <property type="molecule type" value="Genomic_DNA"/>
</dbReference>
<feature type="region of interest" description="Disordered" evidence="1">
    <location>
        <begin position="179"/>
        <end position="218"/>
    </location>
</feature>
<feature type="compositionally biased region" description="Polar residues" evidence="1">
    <location>
        <begin position="90"/>
        <end position="110"/>
    </location>
</feature>
<dbReference type="Proteomes" id="UP001150925">
    <property type="component" value="Unassembled WGS sequence"/>
</dbReference>
<proteinExistence type="predicted"/>
<gene>
    <name evidence="2" type="ORF">IWQ62_004054</name>
</gene>
<protein>
    <submittedName>
        <fullName evidence="2">Uncharacterized protein</fullName>
    </submittedName>
</protein>
<keyword evidence="3" id="KW-1185">Reference proteome</keyword>
<feature type="compositionally biased region" description="Low complexity" evidence="1">
    <location>
        <begin position="182"/>
        <end position="218"/>
    </location>
</feature>
<organism evidence="2 3">
    <name type="scientific">Dispira parvispora</name>
    <dbReference type="NCBI Taxonomy" id="1520584"/>
    <lineage>
        <taxon>Eukaryota</taxon>
        <taxon>Fungi</taxon>
        <taxon>Fungi incertae sedis</taxon>
        <taxon>Zoopagomycota</taxon>
        <taxon>Kickxellomycotina</taxon>
        <taxon>Dimargaritomycetes</taxon>
        <taxon>Dimargaritales</taxon>
        <taxon>Dimargaritaceae</taxon>
        <taxon>Dispira</taxon>
    </lineage>
</organism>
<dbReference type="AlphaFoldDB" id="A0A9W8ATM6"/>
<feature type="compositionally biased region" description="Low complexity" evidence="1">
    <location>
        <begin position="118"/>
        <end position="134"/>
    </location>
</feature>
<evidence type="ECO:0000313" key="3">
    <source>
        <dbReference type="Proteomes" id="UP001150925"/>
    </source>
</evidence>
<name>A0A9W8ATM6_9FUNG</name>
<feature type="compositionally biased region" description="Polar residues" evidence="1">
    <location>
        <begin position="22"/>
        <end position="34"/>
    </location>
</feature>
<comment type="caution">
    <text evidence="2">The sequence shown here is derived from an EMBL/GenBank/DDBJ whole genome shotgun (WGS) entry which is preliminary data.</text>
</comment>
<feature type="compositionally biased region" description="Low complexity" evidence="1">
    <location>
        <begin position="63"/>
        <end position="82"/>
    </location>
</feature>